<keyword evidence="1" id="KW-0472">Membrane</keyword>
<proteinExistence type="predicted"/>
<name>A0AA39LPQ0_9BILA</name>
<organism evidence="2 3">
    <name type="scientific">Steinernema hermaphroditum</name>
    <dbReference type="NCBI Taxonomy" id="289476"/>
    <lineage>
        <taxon>Eukaryota</taxon>
        <taxon>Metazoa</taxon>
        <taxon>Ecdysozoa</taxon>
        <taxon>Nematoda</taxon>
        <taxon>Chromadorea</taxon>
        <taxon>Rhabditida</taxon>
        <taxon>Tylenchina</taxon>
        <taxon>Panagrolaimomorpha</taxon>
        <taxon>Strongyloidoidea</taxon>
        <taxon>Steinernematidae</taxon>
        <taxon>Steinernema</taxon>
    </lineage>
</organism>
<sequence>MSVLIGFSYFIAASVLFTLNTLLWIVCKRKEYRTRTYMIIRHLCLACMMQLMVFIISGVMTMTQNNFGYATDKICGAVVQSGWFLYIGLSLTLAADRMITFLGYSHSKLCHGISFVLLIASWIMWLTFLVVLLLPEFGMTYTGLHRWDYVDDQGILMKVEKIVDFSAYIIVFFIYVIVFVCFLKMRCLSASTHTQWIHMEFRILIVAAISFTYEMVFDVFWFWGGDFISNDTVAACLANALWILDCGLFAILTFLISRSIRKKLFAMIIKRQFKITIVSTVINPH</sequence>
<evidence type="ECO:0000313" key="3">
    <source>
        <dbReference type="Proteomes" id="UP001175271"/>
    </source>
</evidence>
<feature type="transmembrane region" description="Helical" evidence="1">
    <location>
        <begin position="165"/>
        <end position="183"/>
    </location>
</feature>
<feature type="transmembrane region" description="Helical" evidence="1">
    <location>
        <begin position="39"/>
        <end position="63"/>
    </location>
</feature>
<dbReference type="Proteomes" id="UP001175271">
    <property type="component" value="Unassembled WGS sequence"/>
</dbReference>
<comment type="caution">
    <text evidence="2">The sequence shown here is derived from an EMBL/GenBank/DDBJ whole genome shotgun (WGS) entry which is preliminary data.</text>
</comment>
<reference evidence="2" key="1">
    <citation type="submission" date="2023-06" db="EMBL/GenBank/DDBJ databases">
        <title>Genomic analysis of the entomopathogenic nematode Steinernema hermaphroditum.</title>
        <authorList>
            <person name="Schwarz E.M."/>
            <person name="Heppert J.K."/>
            <person name="Baniya A."/>
            <person name="Schwartz H.T."/>
            <person name="Tan C.-H."/>
            <person name="Antoshechkin I."/>
            <person name="Sternberg P.W."/>
            <person name="Goodrich-Blair H."/>
            <person name="Dillman A.R."/>
        </authorList>
    </citation>
    <scope>NUCLEOTIDE SEQUENCE</scope>
    <source>
        <strain evidence="2">PS9179</strain>
        <tissue evidence="2">Whole animal</tissue>
    </source>
</reference>
<dbReference type="EMBL" id="JAUCMV010000004">
    <property type="protein sequence ID" value="KAK0405466.1"/>
    <property type="molecule type" value="Genomic_DNA"/>
</dbReference>
<gene>
    <name evidence="2" type="ORF">QR680_018012</name>
</gene>
<dbReference type="SUPFAM" id="SSF81321">
    <property type="entry name" value="Family A G protein-coupled receptor-like"/>
    <property type="match status" value="1"/>
</dbReference>
<feature type="transmembrane region" description="Helical" evidence="1">
    <location>
        <begin position="203"/>
        <end position="223"/>
    </location>
</feature>
<keyword evidence="1" id="KW-0812">Transmembrane</keyword>
<feature type="transmembrane region" description="Helical" evidence="1">
    <location>
        <begin position="235"/>
        <end position="257"/>
    </location>
</feature>
<dbReference type="AlphaFoldDB" id="A0AA39LPQ0"/>
<keyword evidence="1" id="KW-1133">Transmembrane helix</keyword>
<evidence type="ECO:0000256" key="1">
    <source>
        <dbReference type="SAM" id="Phobius"/>
    </source>
</evidence>
<feature type="transmembrane region" description="Helical" evidence="1">
    <location>
        <begin position="6"/>
        <end position="27"/>
    </location>
</feature>
<feature type="transmembrane region" description="Helical" evidence="1">
    <location>
        <begin position="83"/>
        <end position="103"/>
    </location>
</feature>
<feature type="transmembrane region" description="Helical" evidence="1">
    <location>
        <begin position="115"/>
        <end position="134"/>
    </location>
</feature>
<accession>A0AA39LPQ0</accession>
<protein>
    <submittedName>
        <fullName evidence="2">Uncharacterized protein</fullName>
    </submittedName>
</protein>
<evidence type="ECO:0000313" key="2">
    <source>
        <dbReference type="EMBL" id="KAK0405466.1"/>
    </source>
</evidence>
<dbReference type="Gene3D" id="1.20.1070.10">
    <property type="entry name" value="Rhodopsin 7-helix transmembrane proteins"/>
    <property type="match status" value="1"/>
</dbReference>
<keyword evidence="3" id="KW-1185">Reference proteome</keyword>